<feature type="transmembrane region" description="Helical" evidence="1">
    <location>
        <begin position="455"/>
        <end position="476"/>
    </location>
</feature>
<proteinExistence type="predicted"/>
<sequence>MPKGTWLSTKLEKAYQKHSVKKEQQFYQNMLRGNDYRGTDIIFNQNTLAWLVVIVTVFLQLISLATTYEGSKVYFGGVNLPFKLSAPLLFALAIQLIVFCMSHTIRKYFKIWFIMILVMATACSTYFSYIGIYNHINSPVDYLEERYKQIYGNMSQKYQLVKDQSENEMKGYIFDLVGEINKSYSSLSKQVEENKVLEEKINGIKVSGGKINAQTNAIKKPNINNYGDNLDKYYEDMAKYNAAVGTMITDTTKQDADLKNELYENEVKAILGGQSKEEFINKSIEAETNKEQIQKIVASMYKLVEPEGTETAFDKQMDAIQDYALGFMMRGEGDRSIFSTLLTNLYTGVSGLDAEESAKFKENLNHFLALRAADEVIMQPLEVVQKQVMPDGIIREEDAMTLYTQMQSEIKNAAYLLNQTGNLKEQINLTDSEYVMHNLYVLPVKNLLEPGSSKAMAWFCIAFAVLIDGLTLLFALMQGREKTPLFAKKNRDIVGRSKEAIEELLIATIMAGDTQCKEDERLGHTLLAIESFLKHFEIIPEGIESGYSMWCPLEKLDKYNAFVAVLCQFNLASILSGQEMYLTGEGNYDTDEKYLLIKTKFIIWANQKMSDLALRLEYIKNLHEIDQNYSVEGDVS</sequence>
<keyword evidence="1" id="KW-0812">Transmembrane</keyword>
<evidence type="ECO:0000313" key="2">
    <source>
        <dbReference type="EMBL" id="MBC8579857.1"/>
    </source>
</evidence>
<name>A0A926EKM6_9FIRM</name>
<keyword evidence="3" id="KW-1185">Reference proteome</keyword>
<accession>A0A926EKM6</accession>
<comment type="caution">
    <text evidence="2">The sequence shown here is derived from an EMBL/GenBank/DDBJ whole genome shotgun (WGS) entry which is preliminary data.</text>
</comment>
<feature type="transmembrane region" description="Helical" evidence="1">
    <location>
        <begin position="47"/>
        <end position="68"/>
    </location>
</feature>
<dbReference type="AlphaFoldDB" id="A0A926EKM6"/>
<keyword evidence="1" id="KW-1133">Transmembrane helix</keyword>
<feature type="transmembrane region" description="Helical" evidence="1">
    <location>
        <begin position="111"/>
        <end position="132"/>
    </location>
</feature>
<organism evidence="2 3">
    <name type="scientific">Zhenhengia yiwuensis</name>
    <dbReference type="NCBI Taxonomy" id="2763666"/>
    <lineage>
        <taxon>Bacteria</taxon>
        <taxon>Bacillati</taxon>
        <taxon>Bacillota</taxon>
        <taxon>Clostridia</taxon>
        <taxon>Lachnospirales</taxon>
        <taxon>Lachnospiraceae</taxon>
        <taxon>Zhenhengia</taxon>
    </lineage>
</organism>
<dbReference type="RefSeq" id="WP_249332767.1">
    <property type="nucleotide sequence ID" value="NZ_JACRSY010000014.1"/>
</dbReference>
<protein>
    <submittedName>
        <fullName evidence="2">Uncharacterized protein</fullName>
    </submittedName>
</protein>
<gene>
    <name evidence="2" type="ORF">H8718_09990</name>
</gene>
<feature type="transmembrane region" description="Helical" evidence="1">
    <location>
        <begin position="80"/>
        <end position="99"/>
    </location>
</feature>
<keyword evidence="1" id="KW-0472">Membrane</keyword>
<dbReference type="Proteomes" id="UP000655830">
    <property type="component" value="Unassembled WGS sequence"/>
</dbReference>
<reference evidence="2" key="1">
    <citation type="submission" date="2020-08" db="EMBL/GenBank/DDBJ databases">
        <title>Genome public.</title>
        <authorList>
            <person name="Liu C."/>
            <person name="Sun Q."/>
        </authorList>
    </citation>
    <scope>NUCLEOTIDE SEQUENCE</scope>
    <source>
        <strain evidence="2">NSJ-12</strain>
    </source>
</reference>
<evidence type="ECO:0000313" key="3">
    <source>
        <dbReference type="Proteomes" id="UP000655830"/>
    </source>
</evidence>
<dbReference type="EMBL" id="JACRSY010000014">
    <property type="protein sequence ID" value="MBC8579857.1"/>
    <property type="molecule type" value="Genomic_DNA"/>
</dbReference>
<evidence type="ECO:0000256" key="1">
    <source>
        <dbReference type="SAM" id="Phobius"/>
    </source>
</evidence>